<protein>
    <recommendedName>
        <fullName evidence="3">POTRA domain-containing protein</fullName>
    </recommendedName>
</protein>
<feature type="chain" id="PRO_5017079042" description="POTRA domain-containing protein" evidence="1">
    <location>
        <begin position="19"/>
        <end position="222"/>
    </location>
</feature>
<proteinExistence type="predicted"/>
<dbReference type="Gene3D" id="3.10.20.310">
    <property type="entry name" value="membrane protein fhac"/>
    <property type="match status" value="1"/>
</dbReference>
<keyword evidence="1" id="KW-0732">Signal</keyword>
<sequence length="222" mass="27243">MLFTFFFFLINTICYISYDKISEKHNYAILPNICFQQRLDFNKQNNVRIKIYKCNKYLLNKMQNYKYNIWKFIKNHNLTNKYLYNYIYMLQKFGFINSINKYIILYTQYKQTIFDIKVNPILKKVHIIHYKKLKIYSKLLRILFKKQLGLPKNYLYIQRSINIIYNWYLYQGYQWTNINIINIPESNEICILIDEGKIYEVNLVCKTYSIKKNIILLNSIIL</sequence>
<accession>A0A345U9H8</accession>
<name>A0A345U9H8_9FLOR</name>
<dbReference type="RefSeq" id="YP_009511237.1">
    <property type="nucleotide sequence ID" value="NC_039143.1"/>
</dbReference>
<evidence type="ECO:0000256" key="1">
    <source>
        <dbReference type="SAM" id="SignalP"/>
    </source>
</evidence>
<evidence type="ECO:0008006" key="3">
    <source>
        <dbReference type="Google" id="ProtNLM"/>
    </source>
</evidence>
<keyword evidence="2" id="KW-0934">Plastid</keyword>
<keyword evidence="2" id="KW-0150">Chloroplast</keyword>
<dbReference type="AlphaFoldDB" id="A0A345U9H8"/>
<dbReference type="GeneID" id="37623724"/>
<gene>
    <name evidence="2" type="primary">orf222</name>
</gene>
<dbReference type="EMBL" id="MH396014">
    <property type="protein sequence ID" value="AXI97114.1"/>
    <property type="molecule type" value="Genomic_DNA"/>
</dbReference>
<evidence type="ECO:0000313" key="2">
    <source>
        <dbReference type="EMBL" id="AXI97114.1"/>
    </source>
</evidence>
<geneLocation type="chloroplast" evidence="2"/>
<feature type="signal peptide" evidence="1">
    <location>
        <begin position="1"/>
        <end position="18"/>
    </location>
</feature>
<organism evidence="2">
    <name type="scientific">Gracilariopsis longissima</name>
    <dbReference type="NCBI Taxonomy" id="172976"/>
    <lineage>
        <taxon>Eukaryota</taxon>
        <taxon>Rhodophyta</taxon>
        <taxon>Florideophyceae</taxon>
        <taxon>Rhodymeniophycidae</taxon>
        <taxon>Gracilariales</taxon>
        <taxon>Gracilariaceae</taxon>
        <taxon>Gracilariopsis</taxon>
    </lineage>
</organism>
<reference evidence="2" key="1">
    <citation type="submission" date="2018-05" db="EMBL/GenBank/DDBJ databases">
        <title>Organellar genomes of Gracilariaceae.</title>
        <authorList>
            <person name="Iha C."/>
            <person name="Oliveira M.C."/>
        </authorList>
    </citation>
    <scope>NUCLEOTIDE SEQUENCE</scope>
</reference>